<accession>A0ABN1FPI9</accession>
<comment type="caution">
    <text evidence="1">The sequence shown here is derived from an EMBL/GenBank/DDBJ whole genome shotgun (WGS) entry which is preliminary data.</text>
</comment>
<evidence type="ECO:0000313" key="1">
    <source>
        <dbReference type="EMBL" id="GAA0595012.1"/>
    </source>
</evidence>
<name>A0ABN1FPI9_9ACTN</name>
<evidence type="ECO:0000313" key="2">
    <source>
        <dbReference type="Proteomes" id="UP001500668"/>
    </source>
</evidence>
<keyword evidence="2" id="KW-1185">Reference proteome</keyword>
<sequence>MRKKIAYVSGALLASERRPDPTDSPSPHRILLKLERKGIHMRNSGKLAKVAVLAVATAGVLAVCGAGAQAAPASHAAQVSGGSVVSTAAETVGFSGRVIEFQSGHLKLATADGEVTFEVSKGAYRYGPAKPGSHAYVAAYRENGTWVATAIFTYP</sequence>
<dbReference type="EMBL" id="BAAACA010000014">
    <property type="protein sequence ID" value="GAA0595012.1"/>
    <property type="molecule type" value="Genomic_DNA"/>
</dbReference>
<gene>
    <name evidence="1" type="ORF">GCM10010394_25550</name>
</gene>
<organism evidence="1 2">
    <name type="scientific">Streptomyces crystallinus</name>
    <dbReference type="NCBI Taxonomy" id="68191"/>
    <lineage>
        <taxon>Bacteria</taxon>
        <taxon>Bacillati</taxon>
        <taxon>Actinomycetota</taxon>
        <taxon>Actinomycetes</taxon>
        <taxon>Kitasatosporales</taxon>
        <taxon>Streptomycetaceae</taxon>
        <taxon>Streptomyces</taxon>
    </lineage>
</organism>
<protein>
    <submittedName>
        <fullName evidence="1">Uncharacterized protein</fullName>
    </submittedName>
</protein>
<reference evidence="1 2" key="1">
    <citation type="journal article" date="2019" name="Int. J. Syst. Evol. Microbiol.">
        <title>The Global Catalogue of Microorganisms (GCM) 10K type strain sequencing project: providing services to taxonomists for standard genome sequencing and annotation.</title>
        <authorList>
            <consortium name="The Broad Institute Genomics Platform"/>
            <consortium name="The Broad Institute Genome Sequencing Center for Infectious Disease"/>
            <person name="Wu L."/>
            <person name="Ma J."/>
        </authorList>
    </citation>
    <scope>NUCLEOTIDE SEQUENCE [LARGE SCALE GENOMIC DNA]</scope>
    <source>
        <strain evidence="1 2">JCM 5067</strain>
    </source>
</reference>
<dbReference type="Proteomes" id="UP001500668">
    <property type="component" value="Unassembled WGS sequence"/>
</dbReference>
<proteinExistence type="predicted"/>